<comment type="pathway">
    <text evidence="2 10">Protein modification; protein glycosylation.</text>
</comment>
<sequence length="585" mass="66245">MAGTPSRGQHKPRRKGKSDDDAYLPKTETLYRAPSFPLAAFLWPARGSVSQWGVLPLILMVVGLFRWAAGLWGYSGFQKPPIYGDYEAQRHWMEITTQLPVSQWYFYDLQWWGLDYPPLTAYHSWLCGKIGSFIDPSWFALDTSRGSHDPNLKIFMRATVIISEYLVYVPALVMFVRRFSKLNTVSGWSASVALAAILMQPGTILIDHIHFQYNTVMLGFVVASMSAMVAGRYFWAAIFFVAALGFKQMALYYAIPVFVFLLGSCLSPRINIPRFLSIGLGTILAFGVLLLPLIAGALYDSGRGIVPRPELEGKAVPLPIFPWIEDHVDRTAIYWPVIEQMVQMVHRVFPFARGLFEDKVANFWCALNVVVKIQKYPPELLQKFSLIATLGFSLPPNLILLFKPRREILPLAFATTAWAFFMFSFQVHEKSVLLPLLPMTLLLAGNNGLGKETRQWVGFANILGSWTMFPLLQRVDLRVPYAVFTLLWAYLLDLPPVSLRAYFPGTKSFTQWMTFLIHIAFYLAMGAWHFAEATLPPPEDKPDLWTVANVGLGAAGFGLCYLWCLYRLVVESKILPKRSPKKKTQ</sequence>
<feature type="transmembrane region" description="Helical" evidence="10">
    <location>
        <begin position="188"/>
        <end position="206"/>
    </location>
</feature>
<dbReference type="RefSeq" id="XP_040773537.1">
    <property type="nucleotide sequence ID" value="XM_040924302.1"/>
</dbReference>
<name>A0A9P5CL03_CRYP1</name>
<evidence type="ECO:0000256" key="6">
    <source>
        <dbReference type="ARBA" id="ARBA00022692"/>
    </source>
</evidence>
<evidence type="ECO:0000313" key="13">
    <source>
        <dbReference type="Proteomes" id="UP000803844"/>
    </source>
</evidence>
<dbReference type="PANTHER" id="PTHR12413">
    <property type="entry name" value="DOLICHYL GLYCOSYLTRANSFERASE"/>
    <property type="match status" value="1"/>
</dbReference>
<evidence type="ECO:0000256" key="2">
    <source>
        <dbReference type="ARBA" id="ARBA00004922"/>
    </source>
</evidence>
<evidence type="ECO:0000256" key="8">
    <source>
        <dbReference type="ARBA" id="ARBA00022989"/>
    </source>
</evidence>
<keyword evidence="9 10" id="KW-0472">Membrane</keyword>
<dbReference type="GO" id="GO:0005789">
    <property type="term" value="C:endoplasmic reticulum membrane"/>
    <property type="evidence" value="ECO:0007669"/>
    <property type="project" value="UniProtKB-SubCell"/>
</dbReference>
<evidence type="ECO:0000256" key="3">
    <source>
        <dbReference type="ARBA" id="ARBA00008715"/>
    </source>
</evidence>
<keyword evidence="8 10" id="KW-1133">Transmembrane helix</keyword>
<dbReference type="AlphaFoldDB" id="A0A9P5CL03"/>
<feature type="transmembrane region" description="Helical" evidence="10">
    <location>
        <begin position="550"/>
        <end position="569"/>
    </location>
</feature>
<feature type="transmembrane region" description="Helical" evidence="10">
    <location>
        <begin position="154"/>
        <end position="176"/>
    </location>
</feature>
<feature type="transmembrane region" description="Helical" evidence="10">
    <location>
        <begin position="509"/>
        <end position="530"/>
    </location>
</feature>
<evidence type="ECO:0000256" key="5">
    <source>
        <dbReference type="ARBA" id="ARBA00022679"/>
    </source>
</evidence>
<feature type="transmembrane region" description="Helical" evidence="10">
    <location>
        <begin position="408"/>
        <end position="426"/>
    </location>
</feature>
<keyword evidence="4 10" id="KW-0328">Glycosyltransferase</keyword>
<feature type="transmembrane region" description="Helical" evidence="10">
    <location>
        <begin position="218"/>
        <end position="244"/>
    </location>
</feature>
<dbReference type="InterPro" id="IPR004856">
    <property type="entry name" value="Glyco_trans_ALG6/ALG8"/>
</dbReference>
<dbReference type="PANTHER" id="PTHR12413:SF1">
    <property type="entry name" value="DOLICHYL PYROPHOSPHATE MAN9GLCNAC2 ALPHA-1,3-GLUCOSYLTRANSFERASE"/>
    <property type="match status" value="1"/>
</dbReference>
<evidence type="ECO:0000256" key="4">
    <source>
        <dbReference type="ARBA" id="ARBA00022676"/>
    </source>
</evidence>
<keyword evidence="7 10" id="KW-0256">Endoplasmic reticulum</keyword>
<keyword evidence="5 10" id="KW-0808">Transferase</keyword>
<feature type="region of interest" description="Disordered" evidence="11">
    <location>
        <begin position="1"/>
        <end position="22"/>
    </location>
</feature>
<dbReference type="Proteomes" id="UP000803844">
    <property type="component" value="Unassembled WGS sequence"/>
</dbReference>
<feature type="transmembrane region" description="Helical" evidence="10">
    <location>
        <begin position="275"/>
        <end position="299"/>
    </location>
</feature>
<feature type="transmembrane region" description="Helical" evidence="10">
    <location>
        <begin position="250"/>
        <end position="268"/>
    </location>
</feature>
<dbReference type="EMBL" id="MU032350">
    <property type="protein sequence ID" value="KAF3762558.1"/>
    <property type="molecule type" value="Genomic_DNA"/>
</dbReference>
<dbReference type="EC" id="2.4.1.-" evidence="10"/>
<evidence type="ECO:0000256" key="1">
    <source>
        <dbReference type="ARBA" id="ARBA00004477"/>
    </source>
</evidence>
<feature type="transmembrane region" description="Helical" evidence="10">
    <location>
        <begin position="479"/>
        <end position="497"/>
    </location>
</feature>
<evidence type="ECO:0000256" key="11">
    <source>
        <dbReference type="SAM" id="MobiDB-lite"/>
    </source>
</evidence>
<dbReference type="Pfam" id="PF03155">
    <property type="entry name" value="Alg6_Alg8"/>
    <property type="match status" value="2"/>
</dbReference>
<keyword evidence="6 10" id="KW-0812">Transmembrane</keyword>
<proteinExistence type="inferred from homology"/>
<accession>A0A9P5CL03</accession>
<comment type="subcellular location">
    <subcellularLocation>
        <location evidence="1 10">Endoplasmic reticulum membrane</location>
        <topology evidence="1 10">Multi-pass membrane protein</topology>
    </subcellularLocation>
</comment>
<protein>
    <recommendedName>
        <fullName evidence="10">Alpha-1,3-glucosyltransferase</fullName>
        <ecNumber evidence="10">2.4.1.-</ecNumber>
    </recommendedName>
</protein>
<evidence type="ECO:0000313" key="12">
    <source>
        <dbReference type="EMBL" id="KAF3762558.1"/>
    </source>
</evidence>
<feature type="transmembrane region" description="Helical" evidence="10">
    <location>
        <begin position="52"/>
        <end position="74"/>
    </location>
</feature>
<evidence type="ECO:0000256" key="7">
    <source>
        <dbReference type="ARBA" id="ARBA00022824"/>
    </source>
</evidence>
<organism evidence="12 13">
    <name type="scientific">Cryphonectria parasitica (strain ATCC 38755 / EP155)</name>
    <dbReference type="NCBI Taxonomy" id="660469"/>
    <lineage>
        <taxon>Eukaryota</taxon>
        <taxon>Fungi</taxon>
        <taxon>Dikarya</taxon>
        <taxon>Ascomycota</taxon>
        <taxon>Pezizomycotina</taxon>
        <taxon>Sordariomycetes</taxon>
        <taxon>Sordariomycetidae</taxon>
        <taxon>Diaporthales</taxon>
        <taxon>Cryphonectriaceae</taxon>
        <taxon>Cryphonectria-Endothia species complex</taxon>
        <taxon>Cryphonectria</taxon>
    </lineage>
</organism>
<evidence type="ECO:0000256" key="9">
    <source>
        <dbReference type="ARBA" id="ARBA00023136"/>
    </source>
</evidence>
<reference evidence="12" key="1">
    <citation type="journal article" date="2020" name="Phytopathology">
        <title>Genome sequence of the chestnut blight fungus Cryphonectria parasitica EP155: A fundamental resource for an archetypical invasive plant pathogen.</title>
        <authorList>
            <person name="Crouch J.A."/>
            <person name="Dawe A."/>
            <person name="Aerts A."/>
            <person name="Barry K."/>
            <person name="Churchill A.C.L."/>
            <person name="Grimwood J."/>
            <person name="Hillman B."/>
            <person name="Milgroom M.G."/>
            <person name="Pangilinan J."/>
            <person name="Smith M."/>
            <person name="Salamov A."/>
            <person name="Schmutz J."/>
            <person name="Yadav J."/>
            <person name="Grigoriev I.V."/>
            <person name="Nuss D."/>
        </authorList>
    </citation>
    <scope>NUCLEOTIDE SEQUENCE</scope>
    <source>
        <strain evidence="12">EP155</strain>
    </source>
</reference>
<evidence type="ECO:0000256" key="10">
    <source>
        <dbReference type="RuleBase" id="RU363110"/>
    </source>
</evidence>
<comment type="caution">
    <text evidence="12">The sequence shown here is derived from an EMBL/GenBank/DDBJ whole genome shotgun (WGS) entry which is preliminary data.</text>
</comment>
<keyword evidence="13" id="KW-1185">Reference proteome</keyword>
<comment type="similarity">
    <text evidence="3 10">Belongs to the ALG6/ALG8 glucosyltransferase family.</text>
</comment>
<dbReference type="OrthoDB" id="5589195at2759"/>
<dbReference type="GO" id="GO:0042281">
    <property type="term" value="F:dolichyl pyrophosphate Man9GlcNAc2 alpha-1,3-glucosyltransferase activity"/>
    <property type="evidence" value="ECO:0007669"/>
    <property type="project" value="TreeGrafter"/>
</dbReference>
<dbReference type="GeneID" id="63841431"/>
<gene>
    <name evidence="12" type="ORF">M406DRAFT_46385</name>
</gene>